<feature type="transmembrane region" description="Helical" evidence="7">
    <location>
        <begin position="40"/>
        <end position="66"/>
    </location>
</feature>
<evidence type="ECO:0000256" key="1">
    <source>
        <dbReference type="ARBA" id="ARBA00004651"/>
    </source>
</evidence>
<dbReference type="KEGG" id="ssei:FJR45_07130"/>
<feature type="transmembrane region" description="Helical" evidence="7">
    <location>
        <begin position="139"/>
        <end position="158"/>
    </location>
</feature>
<comment type="subcellular location">
    <subcellularLocation>
        <location evidence="1">Cell membrane</location>
        <topology evidence="1">Multi-pass membrane protein</topology>
    </subcellularLocation>
</comment>
<protein>
    <submittedName>
        <fullName evidence="9">MFS transporter</fullName>
    </submittedName>
</protein>
<feature type="transmembrane region" description="Helical" evidence="7">
    <location>
        <begin position="101"/>
        <end position="119"/>
    </location>
</feature>
<dbReference type="SMART" id="SM00563">
    <property type="entry name" value="PlsC"/>
    <property type="match status" value="1"/>
</dbReference>
<dbReference type="InterPro" id="IPR011701">
    <property type="entry name" value="MFS"/>
</dbReference>
<feature type="transmembrane region" description="Helical" evidence="7">
    <location>
        <begin position="322"/>
        <end position="343"/>
    </location>
</feature>
<feature type="domain" description="Phospholipid/glycerol acyltransferase" evidence="8">
    <location>
        <begin position="443"/>
        <end position="554"/>
    </location>
</feature>
<proteinExistence type="predicted"/>
<feature type="transmembrane region" description="Helical" evidence="7">
    <location>
        <begin position="234"/>
        <end position="256"/>
    </location>
</feature>
<keyword evidence="3" id="KW-1003">Cell membrane</keyword>
<keyword evidence="6 7" id="KW-0472">Membrane</keyword>
<dbReference type="CDD" id="cd07989">
    <property type="entry name" value="LPLAT_AGPAT-like"/>
    <property type="match status" value="1"/>
</dbReference>
<organism evidence="9 10">
    <name type="scientific">Sulfurimonas sediminis</name>
    <dbReference type="NCBI Taxonomy" id="2590020"/>
    <lineage>
        <taxon>Bacteria</taxon>
        <taxon>Pseudomonadati</taxon>
        <taxon>Campylobacterota</taxon>
        <taxon>Epsilonproteobacteria</taxon>
        <taxon>Campylobacterales</taxon>
        <taxon>Sulfurimonadaceae</taxon>
        <taxon>Sulfurimonas</taxon>
    </lineage>
</organism>
<feature type="transmembrane region" description="Helical" evidence="7">
    <location>
        <begin position="380"/>
        <end position="403"/>
    </location>
</feature>
<dbReference type="SUPFAM" id="SSF103473">
    <property type="entry name" value="MFS general substrate transporter"/>
    <property type="match status" value="1"/>
</dbReference>
<dbReference type="InterPro" id="IPR036259">
    <property type="entry name" value="MFS_trans_sf"/>
</dbReference>
<dbReference type="GO" id="GO:0016746">
    <property type="term" value="F:acyltransferase activity"/>
    <property type="evidence" value="ECO:0007669"/>
    <property type="project" value="InterPro"/>
</dbReference>
<dbReference type="Pfam" id="PF01553">
    <property type="entry name" value="Acyltransferase"/>
    <property type="match status" value="1"/>
</dbReference>
<dbReference type="RefSeq" id="WP_193149922.1">
    <property type="nucleotide sequence ID" value="NZ_CP041235.1"/>
</dbReference>
<evidence type="ECO:0000256" key="2">
    <source>
        <dbReference type="ARBA" id="ARBA00022448"/>
    </source>
</evidence>
<dbReference type="Proteomes" id="UP000593719">
    <property type="component" value="Chromosome"/>
</dbReference>
<dbReference type="PANTHER" id="PTHR43266:SF2">
    <property type="entry name" value="MAJOR FACILITATOR SUPERFAMILY (MFS) PROFILE DOMAIN-CONTAINING PROTEIN"/>
    <property type="match status" value="1"/>
</dbReference>
<dbReference type="EMBL" id="CP041235">
    <property type="protein sequence ID" value="QOP43735.1"/>
    <property type="molecule type" value="Genomic_DNA"/>
</dbReference>
<evidence type="ECO:0000256" key="3">
    <source>
        <dbReference type="ARBA" id="ARBA00022475"/>
    </source>
</evidence>
<feature type="transmembrane region" description="Helical" evidence="7">
    <location>
        <begin position="355"/>
        <end position="374"/>
    </location>
</feature>
<accession>A0A7M1B267</accession>
<feature type="transmembrane region" description="Helical" evidence="7">
    <location>
        <begin position="268"/>
        <end position="288"/>
    </location>
</feature>
<reference evidence="9 10" key="1">
    <citation type="submission" date="2019-06" db="EMBL/GenBank/DDBJ databases">
        <title>Sulfurimonas gotlandica sp. nov., a chemoautotrophic and psychrotolerant epsilonproteobacterium isolated from a pelagic redoxcline, and an emended description of the genus Sulfurimonas.</title>
        <authorList>
            <person name="Wang S."/>
            <person name="Jiang L."/>
            <person name="Shao Z."/>
        </authorList>
    </citation>
    <scope>NUCLEOTIDE SEQUENCE [LARGE SCALE GENOMIC DNA]</scope>
    <source>
        <strain evidence="9 10">S2-6</strain>
    </source>
</reference>
<keyword evidence="5 7" id="KW-1133">Transmembrane helix</keyword>
<evidence type="ECO:0000313" key="9">
    <source>
        <dbReference type="EMBL" id="QOP43735.1"/>
    </source>
</evidence>
<feature type="transmembrane region" description="Helical" evidence="7">
    <location>
        <begin position="173"/>
        <end position="194"/>
    </location>
</feature>
<dbReference type="Gene3D" id="1.20.1250.20">
    <property type="entry name" value="MFS general substrate transporter like domains"/>
    <property type="match status" value="1"/>
</dbReference>
<sequence>MFKIAGVINYLAVVFLNAFTDLGHKIIIQNTIFKVYDGSTQIVLTAIVNALVLLPFILIFSPSGFLADRFAKNKIMEYAALFAVIITLGITYAYYHGYFVFAFILTFLLAMQSAIYGPAKYGYIKELVGVKFLSSANSAVQAITTVAILGGIIFYTVLFEGMYDDSLVTQSQILQAVAPLGWLLVIGSIIEWFLASKLPNKMIEASKRDFRLKKYVSGVYLFRNIKTVRRNREIFDAIIALSLFWSISQVVLAVFGEYAKDELHVTNTIYVQGVMALAGIGIVIGSIMVAKLSRFYINVGLAGIGATLITLIVFSVPFLHSMTLIAVMFTLFGIFAAFILVPLNARIQYLASRVHLGIILAANNFIQNIFMFTFLLLTTIFAYFGMNAELLFYFMGFVGLYLIRKLYKRYVIEMFFSLMGLFAALRHKYIYIGLENIPQDKAVLLLGNHVSWLDWILLQLPLQRRINYMMDKDIYNWKFFHPIFKKGEAIPLSPRAFKDAIKEAHKRLQKGSVVALFPEGEISKDGNIHEFKRGYELIPNDYEGVIVPFYIGKGIFGSSFAKYKPKDAKRNIFKRREVKICFGNPLPINTKAKELQEIILKMREKYEAE</sequence>
<dbReference type="AlphaFoldDB" id="A0A7M1B267"/>
<gene>
    <name evidence="9" type="ORF">FJR45_07130</name>
</gene>
<feature type="transmembrane region" description="Helical" evidence="7">
    <location>
        <begin position="7"/>
        <end position="28"/>
    </location>
</feature>
<evidence type="ECO:0000256" key="6">
    <source>
        <dbReference type="ARBA" id="ARBA00023136"/>
    </source>
</evidence>
<dbReference type="GO" id="GO:0005886">
    <property type="term" value="C:plasma membrane"/>
    <property type="evidence" value="ECO:0007669"/>
    <property type="project" value="UniProtKB-SubCell"/>
</dbReference>
<dbReference type="Pfam" id="PF07690">
    <property type="entry name" value="MFS_1"/>
    <property type="match status" value="1"/>
</dbReference>
<feature type="transmembrane region" description="Helical" evidence="7">
    <location>
        <begin position="410"/>
        <end position="430"/>
    </location>
</feature>
<evidence type="ECO:0000256" key="4">
    <source>
        <dbReference type="ARBA" id="ARBA00022692"/>
    </source>
</evidence>
<feature type="transmembrane region" description="Helical" evidence="7">
    <location>
        <begin position="295"/>
        <end position="316"/>
    </location>
</feature>
<evidence type="ECO:0000259" key="8">
    <source>
        <dbReference type="SMART" id="SM00563"/>
    </source>
</evidence>
<feature type="transmembrane region" description="Helical" evidence="7">
    <location>
        <begin position="78"/>
        <end position="95"/>
    </location>
</feature>
<dbReference type="PANTHER" id="PTHR43266">
    <property type="entry name" value="MACROLIDE-EFFLUX PROTEIN"/>
    <property type="match status" value="1"/>
</dbReference>
<evidence type="ECO:0000313" key="10">
    <source>
        <dbReference type="Proteomes" id="UP000593719"/>
    </source>
</evidence>
<evidence type="ECO:0000256" key="5">
    <source>
        <dbReference type="ARBA" id="ARBA00022989"/>
    </source>
</evidence>
<keyword evidence="4 7" id="KW-0812">Transmembrane</keyword>
<dbReference type="GO" id="GO:0022857">
    <property type="term" value="F:transmembrane transporter activity"/>
    <property type="evidence" value="ECO:0007669"/>
    <property type="project" value="InterPro"/>
</dbReference>
<name>A0A7M1B267_9BACT</name>
<dbReference type="SUPFAM" id="SSF69593">
    <property type="entry name" value="Glycerol-3-phosphate (1)-acyltransferase"/>
    <property type="match status" value="1"/>
</dbReference>
<dbReference type="CDD" id="cd06173">
    <property type="entry name" value="MFS_MefA_like"/>
    <property type="match status" value="1"/>
</dbReference>
<dbReference type="InterPro" id="IPR002123">
    <property type="entry name" value="Plipid/glycerol_acylTrfase"/>
</dbReference>
<keyword evidence="2" id="KW-0813">Transport</keyword>
<keyword evidence="10" id="KW-1185">Reference proteome</keyword>
<evidence type="ECO:0000256" key="7">
    <source>
        <dbReference type="SAM" id="Phobius"/>
    </source>
</evidence>